<dbReference type="EMBL" id="ATMH01009771">
    <property type="protein sequence ID" value="EPY18794.1"/>
    <property type="molecule type" value="Genomic_DNA"/>
</dbReference>
<accession>S9TQ61</accession>
<proteinExistence type="predicted"/>
<gene>
    <name evidence="1" type="ORF">STCU_09771</name>
</gene>
<reference evidence="1 2" key="1">
    <citation type="journal article" date="2013" name="PLoS ONE">
        <title>Predicting the Proteins of Angomonas deanei, Strigomonas culicis and Their Respective Endosymbionts Reveals New Aspects of the Trypanosomatidae Family.</title>
        <authorList>
            <person name="Motta M.C."/>
            <person name="Martins A.C."/>
            <person name="de Souza S.S."/>
            <person name="Catta-Preta C.M."/>
            <person name="Silva R."/>
            <person name="Klein C.C."/>
            <person name="de Almeida L.G."/>
            <person name="de Lima Cunha O."/>
            <person name="Ciapina L.P."/>
            <person name="Brocchi M."/>
            <person name="Colabardini A.C."/>
            <person name="de Araujo Lima B."/>
            <person name="Machado C.R."/>
            <person name="de Almeida Soares C.M."/>
            <person name="Probst C.M."/>
            <person name="de Menezes C.B."/>
            <person name="Thompson C.E."/>
            <person name="Bartholomeu D.C."/>
            <person name="Gradia D.F."/>
            <person name="Pavoni D.P."/>
            <person name="Grisard E.C."/>
            <person name="Fantinatti-Garboggini F."/>
            <person name="Marchini F.K."/>
            <person name="Rodrigues-Luiz G.F."/>
            <person name="Wagner G."/>
            <person name="Goldman G.H."/>
            <person name="Fietto J.L."/>
            <person name="Elias M.C."/>
            <person name="Goldman M.H."/>
            <person name="Sagot M.F."/>
            <person name="Pereira M."/>
            <person name="Stoco P.H."/>
            <person name="de Mendonca-Neto R.P."/>
            <person name="Teixeira S.M."/>
            <person name="Maciel T.E."/>
            <person name="de Oliveira Mendes T.A."/>
            <person name="Urmenyi T.P."/>
            <person name="de Souza W."/>
            <person name="Schenkman S."/>
            <person name="de Vasconcelos A.T."/>
        </authorList>
    </citation>
    <scope>NUCLEOTIDE SEQUENCE [LARGE SCALE GENOMIC DNA]</scope>
</reference>
<comment type="caution">
    <text evidence="1">The sequence shown here is derived from an EMBL/GenBank/DDBJ whole genome shotgun (WGS) entry which is preliminary data.</text>
</comment>
<dbReference type="Proteomes" id="UP000015354">
    <property type="component" value="Unassembled WGS sequence"/>
</dbReference>
<keyword evidence="2" id="KW-1185">Reference proteome</keyword>
<evidence type="ECO:0000313" key="2">
    <source>
        <dbReference type="Proteomes" id="UP000015354"/>
    </source>
</evidence>
<dbReference type="AlphaFoldDB" id="S9TQ61"/>
<sequence>MDADQRAALAEYLSFIWEQDGVDFSDTAALCLRMVAQVLGRRRDGRLPLAEAALPYELLIQAPLDRFYFSYLLVEEEEGVDDKASYAAFLRIKEDPAACAALQRFRTVGRTKAQLATATATMLASIFAMDEVERTFFSAARVSAYMGAALLNAQDRSTPSPYEHLKDTLEYIPEVAEKVKGWEKKWWRKNSKAKATALLAALDCSSGGQGIYTVGCLFNHSCDPTCK</sequence>
<dbReference type="OrthoDB" id="438641at2759"/>
<protein>
    <submittedName>
        <fullName evidence="1">SET and MYND domain-containing protein</fullName>
    </submittedName>
</protein>
<name>S9TQ61_9TRYP</name>
<evidence type="ECO:0000313" key="1">
    <source>
        <dbReference type="EMBL" id="EPY18794.1"/>
    </source>
</evidence>
<organism evidence="1 2">
    <name type="scientific">Strigomonas culicis</name>
    <dbReference type="NCBI Taxonomy" id="28005"/>
    <lineage>
        <taxon>Eukaryota</taxon>
        <taxon>Discoba</taxon>
        <taxon>Euglenozoa</taxon>
        <taxon>Kinetoplastea</taxon>
        <taxon>Metakinetoplastina</taxon>
        <taxon>Trypanosomatida</taxon>
        <taxon>Trypanosomatidae</taxon>
        <taxon>Strigomonadinae</taxon>
        <taxon>Strigomonas</taxon>
    </lineage>
</organism>